<dbReference type="AlphaFoldDB" id="A0A2G6KDA1"/>
<protein>
    <submittedName>
        <fullName evidence="2">Uncharacterized protein</fullName>
    </submittedName>
</protein>
<dbReference type="PROSITE" id="PS51257">
    <property type="entry name" value="PROKAR_LIPOPROTEIN"/>
    <property type="match status" value="1"/>
</dbReference>
<comment type="caution">
    <text evidence="2">The sequence shown here is derived from an EMBL/GenBank/DDBJ whole genome shotgun (WGS) entry which is preliminary data.</text>
</comment>
<feature type="chain" id="PRO_5013896033" evidence="1">
    <location>
        <begin position="22"/>
        <end position="245"/>
    </location>
</feature>
<gene>
    <name evidence="2" type="ORF">CSA55_02040</name>
</gene>
<evidence type="ECO:0000313" key="3">
    <source>
        <dbReference type="Proteomes" id="UP000230914"/>
    </source>
</evidence>
<sequence>MLRSVIVPLSLVLVVAAGCSASEEISVATQAPTSAPVATTTAPTTVPATTVPATTAAPTIATTTTPVTTGPTTTSTTIPITTQELVLRAEGLGSIEFGSDAEAAIDYVNSILGSPTEDSGWVSPYDFGACPGTKSRRVAWGALALYFGDESRFASGEPHFTSYIYGSYGELGQEPTELTTVGGSGIGSTVAELSTEFPGATIYPEDKEIGLSAYFVPPIEMSIAITGDSPDDVATVFLVGAVCGE</sequence>
<evidence type="ECO:0000313" key="2">
    <source>
        <dbReference type="EMBL" id="PIE33360.1"/>
    </source>
</evidence>
<proteinExistence type="predicted"/>
<keyword evidence="1" id="KW-0732">Signal</keyword>
<accession>A0A2G6KDA1</accession>
<reference evidence="2 3" key="1">
    <citation type="submission" date="2017-10" db="EMBL/GenBank/DDBJ databases">
        <title>Novel microbial diversity and functional potential in the marine mammal oral microbiome.</title>
        <authorList>
            <person name="Dudek N.K."/>
            <person name="Sun C.L."/>
            <person name="Burstein D."/>
            <person name="Kantor R.S."/>
            <person name="Aliaga Goltsman D.S."/>
            <person name="Bik E.M."/>
            <person name="Thomas B.C."/>
            <person name="Banfield J.F."/>
            <person name="Relman D.A."/>
        </authorList>
    </citation>
    <scope>NUCLEOTIDE SEQUENCE [LARGE SCALE GENOMIC DNA]</scope>
    <source>
        <strain evidence="2">DOLJORAL78_61_10</strain>
    </source>
</reference>
<dbReference type="EMBL" id="PDSL01000033">
    <property type="protein sequence ID" value="PIE33360.1"/>
    <property type="molecule type" value="Genomic_DNA"/>
</dbReference>
<evidence type="ECO:0000256" key="1">
    <source>
        <dbReference type="SAM" id="SignalP"/>
    </source>
</evidence>
<name>A0A2G6KDA1_9ACTN</name>
<feature type="signal peptide" evidence="1">
    <location>
        <begin position="1"/>
        <end position="21"/>
    </location>
</feature>
<organism evidence="2 3">
    <name type="scientific">Ilumatobacter coccineus</name>
    <dbReference type="NCBI Taxonomy" id="467094"/>
    <lineage>
        <taxon>Bacteria</taxon>
        <taxon>Bacillati</taxon>
        <taxon>Actinomycetota</taxon>
        <taxon>Acidimicrobiia</taxon>
        <taxon>Acidimicrobiales</taxon>
        <taxon>Ilumatobacteraceae</taxon>
        <taxon>Ilumatobacter</taxon>
    </lineage>
</organism>
<dbReference type="Proteomes" id="UP000230914">
    <property type="component" value="Unassembled WGS sequence"/>
</dbReference>